<reference evidence="1" key="1">
    <citation type="submission" date="2020-04" db="EMBL/GenBank/DDBJ databases">
        <authorList>
            <person name="Chiriac C."/>
            <person name="Salcher M."/>
            <person name="Ghai R."/>
            <person name="Kavagutti S V."/>
        </authorList>
    </citation>
    <scope>NUCLEOTIDE SEQUENCE</scope>
</reference>
<protein>
    <submittedName>
        <fullName evidence="1">Uncharacterized protein</fullName>
    </submittedName>
</protein>
<gene>
    <name evidence="1" type="ORF">UFOVP680_37</name>
    <name evidence="2" type="ORF">UFOVP748_48</name>
</gene>
<evidence type="ECO:0000313" key="2">
    <source>
        <dbReference type="EMBL" id="CAB5225641.1"/>
    </source>
</evidence>
<proteinExistence type="predicted"/>
<organism evidence="1">
    <name type="scientific">uncultured Caudovirales phage</name>
    <dbReference type="NCBI Taxonomy" id="2100421"/>
    <lineage>
        <taxon>Viruses</taxon>
        <taxon>Duplodnaviria</taxon>
        <taxon>Heunggongvirae</taxon>
        <taxon>Uroviricota</taxon>
        <taxon>Caudoviricetes</taxon>
        <taxon>Peduoviridae</taxon>
        <taxon>Maltschvirus</taxon>
        <taxon>Maltschvirus maltsch</taxon>
    </lineage>
</organism>
<sequence length="121" mass="13447">MDPMTILAAFGPLVVDFGKSLIGRFVQKDDYKPVNVDEYVKMKQLDLDLFKTMNDAGGTNASYPWVEAVVRLMRPAVALVVLGTWATLKLQGQSSAEVDNFAAAVGFYLFGDRTLFHARKR</sequence>
<evidence type="ECO:0000313" key="1">
    <source>
        <dbReference type="EMBL" id="CAB4157078.1"/>
    </source>
</evidence>
<accession>A0A6J5NJL5</accession>
<dbReference type="EMBL" id="LR796649">
    <property type="protein sequence ID" value="CAB4157078.1"/>
    <property type="molecule type" value="Genomic_DNA"/>
</dbReference>
<dbReference type="EMBL" id="LR798347">
    <property type="protein sequence ID" value="CAB5225641.1"/>
    <property type="molecule type" value="Genomic_DNA"/>
</dbReference>
<name>A0A6J5NJL5_9CAUD</name>